<evidence type="ECO:0000313" key="10">
    <source>
        <dbReference type="Proteomes" id="UP001140094"/>
    </source>
</evidence>
<dbReference type="GO" id="GO:0005789">
    <property type="term" value="C:endoplasmic reticulum membrane"/>
    <property type="evidence" value="ECO:0007669"/>
    <property type="project" value="UniProtKB-SubCell"/>
</dbReference>
<keyword evidence="6 8" id="KW-0472">Membrane</keyword>
<keyword evidence="5 8" id="KW-1133">Transmembrane helix</keyword>
<dbReference type="InterPro" id="IPR025929">
    <property type="entry name" value="INSIG_fam"/>
</dbReference>
<feature type="region of interest" description="Disordered" evidence="7">
    <location>
        <begin position="1"/>
        <end position="79"/>
    </location>
</feature>
<dbReference type="GO" id="GO:0016126">
    <property type="term" value="P:sterol biosynthetic process"/>
    <property type="evidence" value="ECO:0007669"/>
    <property type="project" value="TreeGrafter"/>
</dbReference>
<keyword evidence="4" id="KW-0256">Endoplasmic reticulum</keyword>
<dbReference type="Proteomes" id="UP001140094">
    <property type="component" value="Unassembled WGS sequence"/>
</dbReference>
<sequence>MSGRITAADSTDGETDSGQLWIMPRLPRASTYTHTGRTQQNITPRTQQNTPARTQGQRQERSAEPKAVEGRVRRRESHAVEPRVSATQMAAWYAPRVLLLFVLGWAWSVGVQFIHTQQHTLAGPAGERGGFVERLQQAGVETATTLAAAPEQGEYDSSDSDDETPRWWRDADAAGGLARDAVARVLESAAWSNGASGLMTAAVGLAYPFLDHRWRSAPRRAVAWNDVLRCAGGFLGVNYAALKLPFESASQSAAIMLIISLGLWTLCDGSLHGLLLSAFASLAATWLLTMHALGSYARFSQDDCLRLLACLPSLLFTYCVMTGGIGRRLGHRPPPLRR</sequence>
<comment type="subcellular location">
    <subcellularLocation>
        <location evidence="1">Endoplasmic reticulum membrane</location>
        <topology evidence="1">Multi-pass membrane protein</topology>
    </subcellularLocation>
</comment>
<dbReference type="PANTHER" id="PTHR15301:SF3">
    <property type="entry name" value="PROTEIN NSG1-RELATED"/>
    <property type="match status" value="1"/>
</dbReference>
<dbReference type="EMBL" id="JANBUO010000666">
    <property type="protein sequence ID" value="KAJ2802408.1"/>
    <property type="molecule type" value="Genomic_DNA"/>
</dbReference>
<dbReference type="AlphaFoldDB" id="A0A9W8LU77"/>
<feature type="transmembrane region" description="Helical" evidence="8">
    <location>
        <begin position="305"/>
        <end position="326"/>
    </location>
</feature>
<feature type="transmembrane region" description="Helical" evidence="8">
    <location>
        <begin position="97"/>
        <end position="115"/>
    </location>
</feature>
<feature type="compositionally biased region" description="Polar residues" evidence="7">
    <location>
        <begin position="30"/>
        <end position="57"/>
    </location>
</feature>
<accession>A0A9W8LU77</accession>
<feature type="compositionally biased region" description="Basic and acidic residues" evidence="7">
    <location>
        <begin position="58"/>
        <end position="79"/>
    </location>
</feature>
<feature type="transmembrane region" description="Helical" evidence="8">
    <location>
        <begin position="248"/>
        <end position="267"/>
    </location>
</feature>
<feature type="transmembrane region" description="Helical" evidence="8">
    <location>
        <begin position="274"/>
        <end position="293"/>
    </location>
</feature>
<dbReference type="Pfam" id="PF07281">
    <property type="entry name" value="INSIG"/>
    <property type="match status" value="1"/>
</dbReference>
<evidence type="ECO:0000256" key="3">
    <source>
        <dbReference type="ARBA" id="ARBA00022692"/>
    </source>
</evidence>
<keyword evidence="10" id="KW-1185">Reference proteome</keyword>
<protein>
    <recommendedName>
        <fullName evidence="11">INSIG-domain-containing protein</fullName>
    </recommendedName>
</protein>
<name>A0A9W8LU77_9FUNG</name>
<evidence type="ECO:0000313" key="9">
    <source>
        <dbReference type="EMBL" id="KAJ2802408.1"/>
    </source>
</evidence>
<evidence type="ECO:0000256" key="7">
    <source>
        <dbReference type="SAM" id="MobiDB-lite"/>
    </source>
</evidence>
<evidence type="ECO:0000256" key="2">
    <source>
        <dbReference type="ARBA" id="ARBA00007475"/>
    </source>
</evidence>
<proteinExistence type="inferred from homology"/>
<comment type="similarity">
    <text evidence="2">Belongs to the INSIG family.</text>
</comment>
<reference evidence="9" key="1">
    <citation type="submission" date="2022-07" db="EMBL/GenBank/DDBJ databases">
        <title>Phylogenomic reconstructions and comparative analyses of Kickxellomycotina fungi.</title>
        <authorList>
            <person name="Reynolds N.K."/>
            <person name="Stajich J.E."/>
            <person name="Barry K."/>
            <person name="Grigoriev I.V."/>
            <person name="Crous P."/>
            <person name="Smith M.E."/>
        </authorList>
    </citation>
    <scope>NUCLEOTIDE SEQUENCE</scope>
    <source>
        <strain evidence="9">NRRL 1565</strain>
    </source>
</reference>
<dbReference type="PANTHER" id="PTHR15301">
    <property type="entry name" value="INSULIN-INDUCED GENE 1"/>
    <property type="match status" value="1"/>
</dbReference>
<evidence type="ECO:0000256" key="4">
    <source>
        <dbReference type="ARBA" id="ARBA00022824"/>
    </source>
</evidence>
<evidence type="ECO:0000256" key="6">
    <source>
        <dbReference type="ARBA" id="ARBA00023136"/>
    </source>
</evidence>
<evidence type="ECO:0008006" key="11">
    <source>
        <dbReference type="Google" id="ProtNLM"/>
    </source>
</evidence>
<evidence type="ECO:0000256" key="1">
    <source>
        <dbReference type="ARBA" id="ARBA00004477"/>
    </source>
</evidence>
<comment type="caution">
    <text evidence="9">The sequence shown here is derived from an EMBL/GenBank/DDBJ whole genome shotgun (WGS) entry which is preliminary data.</text>
</comment>
<feature type="transmembrane region" description="Helical" evidence="8">
    <location>
        <begin position="190"/>
        <end position="210"/>
    </location>
</feature>
<evidence type="ECO:0000256" key="5">
    <source>
        <dbReference type="ARBA" id="ARBA00022989"/>
    </source>
</evidence>
<gene>
    <name evidence="9" type="ORF">H4R20_003289</name>
</gene>
<organism evidence="9 10">
    <name type="scientific">Coemansia guatemalensis</name>
    <dbReference type="NCBI Taxonomy" id="2761395"/>
    <lineage>
        <taxon>Eukaryota</taxon>
        <taxon>Fungi</taxon>
        <taxon>Fungi incertae sedis</taxon>
        <taxon>Zoopagomycota</taxon>
        <taxon>Kickxellomycotina</taxon>
        <taxon>Kickxellomycetes</taxon>
        <taxon>Kickxellales</taxon>
        <taxon>Kickxellaceae</taxon>
        <taxon>Coemansia</taxon>
    </lineage>
</organism>
<dbReference type="OrthoDB" id="205546at2759"/>
<keyword evidence="3 8" id="KW-0812">Transmembrane</keyword>
<evidence type="ECO:0000256" key="8">
    <source>
        <dbReference type="SAM" id="Phobius"/>
    </source>
</evidence>